<dbReference type="EMBL" id="JAZDWU010000003">
    <property type="protein sequence ID" value="KAL0008819.1"/>
    <property type="molecule type" value="Genomic_DNA"/>
</dbReference>
<comment type="caution">
    <text evidence="3">The sequence shown here is derived from an EMBL/GenBank/DDBJ whole genome shotgun (WGS) entry which is preliminary data.</text>
</comment>
<dbReference type="PANTHER" id="PTHR33116">
    <property type="entry name" value="REVERSE TRANSCRIPTASE ZINC-BINDING DOMAIN-CONTAINING PROTEIN-RELATED-RELATED"/>
    <property type="match status" value="1"/>
</dbReference>
<keyword evidence="4" id="KW-1185">Reference proteome</keyword>
<feature type="region of interest" description="Disordered" evidence="1">
    <location>
        <begin position="319"/>
        <end position="342"/>
    </location>
</feature>
<sequence>MEVSKRFDDLLTKQEIYWHQRSRVSGLKHGDKNTSVFVPGRLITDNVLVAYETLYTMHGRRSGRQGSLALKLDIIKAYDCVEWPFLKGIMSRLGLPEAWIDRVMTCVTSPTFSVCINGKAYGNIKPSRGIRQGNPLSPYLFLMCAEGFSSLLAKAEEDRWIHGEEVQAITEVLQTYATASGHCINFEKSSVYFSTNTDGGQRARIRTALGVREVDKFETYLGLPTLVGRSKYQTFSYLKDKVRKKIRGWKGQLLSRARKEVLIKAVAQSIPTYTIGVFQLPIKLCNDLNAMFARFWWRQVGNERKIHWKSWQVLSKPKKEGGMGFRGNSRRMSKGSQAKGENEGKLIGGVMEMLKNISLRLASFTPRCPVDLHAVRNP</sequence>
<organism evidence="3 4">
    <name type="scientific">Lithocarpus litseifolius</name>
    <dbReference type="NCBI Taxonomy" id="425828"/>
    <lineage>
        <taxon>Eukaryota</taxon>
        <taxon>Viridiplantae</taxon>
        <taxon>Streptophyta</taxon>
        <taxon>Embryophyta</taxon>
        <taxon>Tracheophyta</taxon>
        <taxon>Spermatophyta</taxon>
        <taxon>Magnoliopsida</taxon>
        <taxon>eudicotyledons</taxon>
        <taxon>Gunneridae</taxon>
        <taxon>Pentapetalae</taxon>
        <taxon>rosids</taxon>
        <taxon>fabids</taxon>
        <taxon>Fagales</taxon>
        <taxon>Fagaceae</taxon>
        <taxon>Lithocarpus</taxon>
    </lineage>
</organism>
<dbReference type="AlphaFoldDB" id="A0AAW2DF39"/>
<gene>
    <name evidence="3" type="ORF">SO802_010321</name>
</gene>
<dbReference type="Proteomes" id="UP001459277">
    <property type="component" value="Unassembled WGS sequence"/>
</dbReference>
<feature type="domain" description="Reverse transcriptase" evidence="2">
    <location>
        <begin position="29"/>
        <end position="156"/>
    </location>
</feature>
<protein>
    <recommendedName>
        <fullName evidence="2">Reverse transcriptase domain-containing protein</fullName>
    </recommendedName>
</protein>
<evidence type="ECO:0000313" key="3">
    <source>
        <dbReference type="EMBL" id="KAL0008819.1"/>
    </source>
</evidence>
<dbReference type="PANTHER" id="PTHR33116:SF86">
    <property type="entry name" value="REVERSE TRANSCRIPTASE DOMAIN-CONTAINING PROTEIN"/>
    <property type="match status" value="1"/>
</dbReference>
<evidence type="ECO:0000259" key="2">
    <source>
        <dbReference type="Pfam" id="PF00078"/>
    </source>
</evidence>
<reference evidence="3 4" key="1">
    <citation type="submission" date="2024-01" db="EMBL/GenBank/DDBJ databases">
        <title>A telomere-to-telomere, gap-free genome of sweet tea (Lithocarpus litseifolius).</title>
        <authorList>
            <person name="Zhou J."/>
        </authorList>
    </citation>
    <scope>NUCLEOTIDE SEQUENCE [LARGE SCALE GENOMIC DNA]</scope>
    <source>
        <strain evidence="3">Zhou-2022a</strain>
        <tissue evidence="3">Leaf</tissue>
    </source>
</reference>
<dbReference type="Pfam" id="PF00078">
    <property type="entry name" value="RVT_1"/>
    <property type="match status" value="1"/>
</dbReference>
<accession>A0AAW2DF39</accession>
<dbReference type="InterPro" id="IPR000477">
    <property type="entry name" value="RT_dom"/>
</dbReference>
<evidence type="ECO:0000313" key="4">
    <source>
        <dbReference type="Proteomes" id="UP001459277"/>
    </source>
</evidence>
<name>A0AAW2DF39_9ROSI</name>
<evidence type="ECO:0000256" key="1">
    <source>
        <dbReference type="SAM" id="MobiDB-lite"/>
    </source>
</evidence>
<proteinExistence type="predicted"/>